<comment type="caution">
    <text evidence="1">The sequence shown here is derived from an EMBL/GenBank/DDBJ whole genome shotgun (WGS) entry which is preliminary data.</text>
</comment>
<evidence type="ECO:0000313" key="1">
    <source>
        <dbReference type="EMBL" id="TKJ92430.1"/>
    </source>
</evidence>
<proteinExistence type="predicted"/>
<dbReference type="EMBL" id="QGAC01000005">
    <property type="protein sequence ID" value="TKJ92430.1"/>
    <property type="molecule type" value="Genomic_DNA"/>
</dbReference>
<name>A0A354AC37_9GAMM</name>
<dbReference type="KEGG" id="epe:CI789_19405"/>
<dbReference type="AlphaFoldDB" id="A0A354AC37"/>
<gene>
    <name evidence="1" type="ORF">EpCFBP13511_06375</name>
</gene>
<protein>
    <submittedName>
        <fullName evidence="1">Uncharacterized protein</fullName>
    </submittedName>
</protein>
<reference evidence="1 2" key="1">
    <citation type="journal article" date="2019" name="Sci. Rep.">
        <title>Differences in resource use lead to coexistence of seed-transmitted microbial populations.</title>
        <authorList>
            <person name="Torres-Cortes G."/>
            <person name="Garcia B.J."/>
            <person name="Compant S."/>
            <person name="Rezki S."/>
            <person name="Jones P."/>
            <person name="Preveaux A."/>
            <person name="Briand M."/>
            <person name="Roulet A."/>
            <person name="Bouchez O."/>
            <person name="Jacobson D."/>
            <person name="Barret M."/>
        </authorList>
    </citation>
    <scope>NUCLEOTIDE SEQUENCE [LARGE SCALE GENOMIC DNA]</scope>
    <source>
        <strain evidence="1 2">CFBP13511</strain>
    </source>
</reference>
<evidence type="ECO:0000313" key="2">
    <source>
        <dbReference type="Proteomes" id="UP000306393"/>
    </source>
</evidence>
<sequence length="69" mass="8037">MQPGLKNSPGRYVFKGVDINPEHVFEEFFHDGLYAALLNIARKLYMQPIFQAIFYEPDHIIALSMPIKR</sequence>
<accession>A0A354AC37</accession>
<organism evidence="1 2">
    <name type="scientific">Erwinia persicina</name>
    <dbReference type="NCBI Taxonomy" id="55211"/>
    <lineage>
        <taxon>Bacteria</taxon>
        <taxon>Pseudomonadati</taxon>
        <taxon>Pseudomonadota</taxon>
        <taxon>Gammaproteobacteria</taxon>
        <taxon>Enterobacterales</taxon>
        <taxon>Erwiniaceae</taxon>
        <taxon>Erwinia</taxon>
    </lineage>
</organism>
<dbReference type="Proteomes" id="UP000306393">
    <property type="component" value="Unassembled WGS sequence"/>
</dbReference>